<dbReference type="InterPro" id="IPR000014">
    <property type="entry name" value="PAS"/>
</dbReference>
<keyword evidence="3" id="KW-1185">Reference proteome</keyword>
<evidence type="ECO:0000259" key="1">
    <source>
        <dbReference type="SMART" id="SM00091"/>
    </source>
</evidence>
<dbReference type="SMART" id="SM00091">
    <property type="entry name" value="PAS"/>
    <property type="match status" value="1"/>
</dbReference>
<comment type="caution">
    <text evidence="2">The sequence shown here is derived from an EMBL/GenBank/DDBJ whole genome shotgun (WGS) entry which is preliminary data.</text>
</comment>
<accession>A0A0H1QZT5</accession>
<protein>
    <recommendedName>
        <fullName evidence="1">PAS domain-containing protein</fullName>
    </recommendedName>
</protein>
<reference evidence="2 3" key="1">
    <citation type="journal article" date="2015" name="Int. J. Syst. Evol. Microbiol.">
        <title>Methanoculleus sediminis sp. nov., a methanogen from sediments near a submarine mud volcano.</title>
        <authorList>
            <person name="Chen S.C."/>
            <person name="Chen M.F."/>
            <person name="Lai M.C."/>
            <person name="Weng C.Y."/>
            <person name="Wu S.Y."/>
            <person name="Lin S."/>
            <person name="Yang T.F."/>
            <person name="Chen P.C."/>
        </authorList>
    </citation>
    <scope>NUCLEOTIDE SEQUENCE [LARGE SCALE GENOMIC DNA]</scope>
    <source>
        <strain evidence="2 3">S3Fa</strain>
    </source>
</reference>
<dbReference type="CDD" id="cd00130">
    <property type="entry name" value="PAS"/>
    <property type="match status" value="1"/>
</dbReference>
<gene>
    <name evidence="2" type="ORF">SZ63_04520</name>
</gene>
<evidence type="ECO:0000313" key="3">
    <source>
        <dbReference type="Proteomes" id="UP000035301"/>
    </source>
</evidence>
<dbReference type="InterPro" id="IPR035965">
    <property type="entry name" value="PAS-like_dom_sf"/>
</dbReference>
<dbReference type="AlphaFoldDB" id="A0A0H1QZT5"/>
<dbReference type="Pfam" id="PF00989">
    <property type="entry name" value="PAS"/>
    <property type="match status" value="1"/>
</dbReference>
<dbReference type="STRING" id="1550566.SZ63_04520"/>
<dbReference type="Proteomes" id="UP000035301">
    <property type="component" value="Unassembled WGS sequence"/>
</dbReference>
<dbReference type="Gene3D" id="3.30.450.20">
    <property type="entry name" value="PAS domain"/>
    <property type="match status" value="1"/>
</dbReference>
<dbReference type="PATRIC" id="fig|1550566.3.peg.967"/>
<dbReference type="RefSeq" id="WP_048181841.1">
    <property type="nucleotide sequence ID" value="NZ_JXOJ01000002.1"/>
</dbReference>
<evidence type="ECO:0000313" key="2">
    <source>
        <dbReference type="EMBL" id="KLK88304.1"/>
    </source>
</evidence>
<dbReference type="InterPro" id="IPR013767">
    <property type="entry name" value="PAS_fold"/>
</dbReference>
<name>A0A0H1QZT5_9EURY</name>
<dbReference type="OrthoDB" id="8127at2157"/>
<dbReference type="EMBL" id="JXOJ01000002">
    <property type="protein sequence ID" value="KLK88304.1"/>
    <property type="molecule type" value="Genomic_DNA"/>
</dbReference>
<proteinExistence type="predicted"/>
<dbReference type="SUPFAM" id="SSF55785">
    <property type="entry name" value="PYP-like sensor domain (PAS domain)"/>
    <property type="match status" value="1"/>
</dbReference>
<organism evidence="2 3">
    <name type="scientific">Methanoculleus sediminis</name>
    <dbReference type="NCBI Taxonomy" id="1550566"/>
    <lineage>
        <taxon>Archaea</taxon>
        <taxon>Methanobacteriati</taxon>
        <taxon>Methanobacteriota</taxon>
        <taxon>Stenosarchaea group</taxon>
        <taxon>Methanomicrobia</taxon>
        <taxon>Methanomicrobiales</taxon>
        <taxon>Methanomicrobiaceae</taxon>
        <taxon>Methanoculleus</taxon>
    </lineage>
</organism>
<feature type="domain" description="PAS" evidence="1">
    <location>
        <begin position="33"/>
        <end position="102"/>
    </location>
</feature>
<dbReference type="GO" id="GO:0006355">
    <property type="term" value="P:regulation of DNA-templated transcription"/>
    <property type="evidence" value="ECO:0007669"/>
    <property type="project" value="InterPro"/>
</dbReference>
<sequence>MHRLTGMAEDRAAAMEAVAARHLSGCPGGTWDEAFRRAADCISCFVMILDADRRIRFVNLSGAILAGRSRAALTGQDAIGTILPQSDRDGGCLRKRFEERREVEFIVDRISAGGCRVPVRWTCHPAQGPGERCAGWICFGTEENGALLPDIDSRNRMLRQLEENVEQLMTLNDRIRNPLQVIAALAGFMDDDVREKILLQVEMIDETVRQLDLGALESTSIREYLRKHHRMASP</sequence>